<dbReference type="InterPro" id="IPR052764">
    <property type="entry name" value="GH20_Enzymes"/>
</dbReference>
<dbReference type="InterPro" id="IPR017853">
    <property type="entry name" value="GH"/>
</dbReference>
<dbReference type="SUPFAM" id="SSF51445">
    <property type="entry name" value="(Trans)glycosidases"/>
    <property type="match status" value="1"/>
</dbReference>
<dbReference type="SUPFAM" id="SSF55545">
    <property type="entry name" value="beta-N-acetylhexosaminidase-like domain"/>
    <property type="match status" value="1"/>
</dbReference>
<gene>
    <name evidence="7" type="ORF">CFK38_08935</name>
</gene>
<keyword evidence="3" id="KW-0326">Glycosidase</keyword>
<evidence type="ECO:0000259" key="6">
    <source>
        <dbReference type="Pfam" id="PF02838"/>
    </source>
</evidence>
<organism evidence="7 8">
    <name type="scientific">Brachybacterium vulturis</name>
    <dbReference type="NCBI Taxonomy" id="2017484"/>
    <lineage>
        <taxon>Bacteria</taxon>
        <taxon>Bacillati</taxon>
        <taxon>Actinomycetota</taxon>
        <taxon>Actinomycetes</taxon>
        <taxon>Micrococcales</taxon>
        <taxon>Dermabacteraceae</taxon>
        <taxon>Brachybacterium</taxon>
    </lineage>
</organism>
<evidence type="ECO:0000256" key="2">
    <source>
        <dbReference type="ARBA" id="ARBA00022801"/>
    </source>
</evidence>
<dbReference type="PRINTS" id="PR00738">
    <property type="entry name" value="GLHYDRLASE20"/>
</dbReference>
<evidence type="ECO:0000313" key="7">
    <source>
        <dbReference type="EMBL" id="ATG51636.1"/>
    </source>
</evidence>
<accession>A0A291GNN1</accession>
<feature type="active site" description="Proton donor" evidence="4">
    <location>
        <position position="258"/>
    </location>
</feature>
<dbReference type="GO" id="GO:0005975">
    <property type="term" value="P:carbohydrate metabolic process"/>
    <property type="evidence" value="ECO:0007669"/>
    <property type="project" value="InterPro"/>
</dbReference>
<evidence type="ECO:0000313" key="8">
    <source>
        <dbReference type="Proteomes" id="UP000218165"/>
    </source>
</evidence>
<dbReference type="InterPro" id="IPR029018">
    <property type="entry name" value="Hex-like_dom2"/>
</dbReference>
<feature type="domain" description="Glycoside hydrolase family 20 catalytic" evidence="5">
    <location>
        <begin position="115"/>
        <end position="381"/>
    </location>
</feature>
<evidence type="ECO:0000256" key="4">
    <source>
        <dbReference type="PIRSR" id="PIRSR625705-1"/>
    </source>
</evidence>
<evidence type="ECO:0000256" key="3">
    <source>
        <dbReference type="ARBA" id="ARBA00023295"/>
    </source>
</evidence>
<feature type="domain" description="Beta-hexosaminidase bacterial type N-terminal" evidence="6">
    <location>
        <begin position="5"/>
        <end position="109"/>
    </location>
</feature>
<dbReference type="Pfam" id="PF00728">
    <property type="entry name" value="Glyco_hydro_20"/>
    <property type="match status" value="1"/>
</dbReference>
<evidence type="ECO:0000256" key="1">
    <source>
        <dbReference type="ARBA" id="ARBA00006285"/>
    </source>
</evidence>
<dbReference type="InterPro" id="IPR025705">
    <property type="entry name" value="Beta_hexosaminidase_sua/sub"/>
</dbReference>
<dbReference type="KEGG" id="brz:CFK38_08935"/>
<sequence>MTPATRIVLTESARDLEDVADLLAEELVSEGHLVDHPAIVFGGRIRPLDIVLERGPVADTNSREAYSITTDHRYGLTLRAPTNDGMFWATRTLLQVLRRGRPTGRIVDWPELEERTLMLDIGRKYFSPEWIKTLIREMSYLKMNTLQLHISEGLGFRVECESHPEIVSEEHLTKDQVRDILDVARTYHVRVNADVDTPGHLDHILSFHPELQLVLANGTRHAGHLDFSKPEARQLVHEIVAEMCDLFDGPVFHLGGDEYFPAPWQGTGPDVVSDESAPQLVEYARAVTGQTNATAHDGYEHYLNELAALVRSTGKTARVFNDDVYPGEGVGRLDARTEVDVWIRWNASKPDAGDFVDAGHSVINANGDYLYFILTSEGLGQGPYKNPKGIYERWTPRTFMGLAGSQGDYILPPEKPMLGSHLSVWCDSPHALTQTEVATLLQEWLQVFAQQTWGSDKLVPTLEDLRAAVLPQVGTAPAAID</sequence>
<proteinExistence type="inferred from homology"/>
<dbReference type="Proteomes" id="UP000218165">
    <property type="component" value="Chromosome"/>
</dbReference>
<keyword evidence="2" id="KW-0378">Hydrolase</keyword>
<dbReference type="EMBL" id="CP023563">
    <property type="protein sequence ID" value="ATG51636.1"/>
    <property type="molecule type" value="Genomic_DNA"/>
</dbReference>
<dbReference type="Gene3D" id="3.30.379.10">
    <property type="entry name" value="Chitobiase/beta-hexosaminidase domain 2-like"/>
    <property type="match status" value="1"/>
</dbReference>
<name>A0A291GNN1_9MICO</name>
<dbReference type="InterPro" id="IPR015882">
    <property type="entry name" value="HEX_bac_N"/>
</dbReference>
<keyword evidence="8" id="KW-1185">Reference proteome</keyword>
<evidence type="ECO:0000259" key="5">
    <source>
        <dbReference type="Pfam" id="PF00728"/>
    </source>
</evidence>
<dbReference type="AlphaFoldDB" id="A0A291GNN1"/>
<dbReference type="Gene3D" id="3.20.20.80">
    <property type="entry name" value="Glycosidases"/>
    <property type="match status" value="1"/>
</dbReference>
<dbReference type="PANTHER" id="PTHR43678:SF1">
    <property type="entry name" value="BETA-N-ACETYLHEXOSAMINIDASE"/>
    <property type="match status" value="1"/>
</dbReference>
<reference evidence="8" key="1">
    <citation type="submission" date="2017-09" db="EMBL/GenBank/DDBJ databases">
        <title>Brachybacterium sp. VM2412.</title>
        <authorList>
            <person name="Tak E.J."/>
            <person name="Bae J.-W."/>
        </authorList>
    </citation>
    <scope>NUCLEOTIDE SEQUENCE [LARGE SCALE GENOMIC DNA]</scope>
    <source>
        <strain evidence="8">VM2412</strain>
    </source>
</reference>
<protein>
    <submittedName>
        <fullName evidence="7">Uncharacterized protein</fullName>
    </submittedName>
</protein>
<comment type="similarity">
    <text evidence="1">Belongs to the glycosyl hydrolase 20 family.</text>
</comment>
<dbReference type="Pfam" id="PF02838">
    <property type="entry name" value="Glyco_hydro_20b"/>
    <property type="match status" value="1"/>
</dbReference>
<dbReference type="InterPro" id="IPR015883">
    <property type="entry name" value="Glyco_hydro_20_cat"/>
</dbReference>
<dbReference type="GO" id="GO:0004563">
    <property type="term" value="F:beta-N-acetylhexosaminidase activity"/>
    <property type="evidence" value="ECO:0007669"/>
    <property type="project" value="InterPro"/>
</dbReference>
<dbReference type="PANTHER" id="PTHR43678">
    <property type="entry name" value="PUTATIVE (AFU_ORTHOLOGUE AFUA_2G00640)-RELATED"/>
    <property type="match status" value="1"/>
</dbReference>